<evidence type="ECO:0000313" key="3">
    <source>
        <dbReference type="Proteomes" id="UP001145087"/>
    </source>
</evidence>
<organism evidence="2 3">
    <name type="scientific">Draconibacterium aestuarii</name>
    <dbReference type="NCBI Taxonomy" id="2998507"/>
    <lineage>
        <taxon>Bacteria</taxon>
        <taxon>Pseudomonadati</taxon>
        <taxon>Bacteroidota</taxon>
        <taxon>Bacteroidia</taxon>
        <taxon>Marinilabiliales</taxon>
        <taxon>Prolixibacteraceae</taxon>
        <taxon>Draconibacterium</taxon>
    </lineage>
</organism>
<dbReference type="Proteomes" id="UP001145087">
    <property type="component" value="Unassembled WGS sequence"/>
</dbReference>
<evidence type="ECO:0000313" key="2">
    <source>
        <dbReference type="EMBL" id="MCY1723139.1"/>
    </source>
</evidence>
<reference evidence="2" key="1">
    <citation type="submission" date="2022-11" db="EMBL/GenBank/DDBJ databases">
        <title>Marilongibacter aestuarii gen. nov., sp. nov., isolated from tidal flat sediment.</title>
        <authorList>
            <person name="Jiayan W."/>
        </authorList>
    </citation>
    <scope>NUCLEOTIDE SEQUENCE</scope>
    <source>
        <strain evidence="2">Z1-6</strain>
    </source>
</reference>
<comment type="caution">
    <text evidence="2">The sequence shown here is derived from an EMBL/GenBank/DDBJ whole genome shotgun (WGS) entry which is preliminary data.</text>
</comment>
<feature type="coiled-coil region" evidence="1">
    <location>
        <begin position="23"/>
        <end position="67"/>
    </location>
</feature>
<proteinExistence type="predicted"/>
<name>A0A9X3F9Q1_9BACT</name>
<evidence type="ECO:0008006" key="4">
    <source>
        <dbReference type="Google" id="ProtNLM"/>
    </source>
</evidence>
<keyword evidence="1" id="KW-0175">Coiled coil</keyword>
<dbReference type="RefSeq" id="WP_343335465.1">
    <property type="nucleotide sequence ID" value="NZ_JAPOHD010000067.1"/>
</dbReference>
<keyword evidence="3" id="KW-1185">Reference proteome</keyword>
<gene>
    <name evidence="2" type="ORF">OU798_22515</name>
</gene>
<accession>A0A9X3F9Q1</accession>
<dbReference type="EMBL" id="JAPOHD010000067">
    <property type="protein sequence ID" value="MCY1723139.1"/>
    <property type="molecule type" value="Genomic_DNA"/>
</dbReference>
<protein>
    <recommendedName>
        <fullName evidence="4">Phenylalanyl-tRNA synthetase subunit beta</fullName>
    </recommendedName>
</protein>
<sequence length="97" mass="11429">MTEEDHLLLNNLKTNTQRLFKGFNVLENQKKLLDEKILSLKHEIKLLEKEKSELSRKNEKLKIATQLLSGNDERKEAKQKIDFLVREIDKCIALLNK</sequence>
<dbReference type="AlphaFoldDB" id="A0A9X3F9Q1"/>
<evidence type="ECO:0000256" key="1">
    <source>
        <dbReference type="SAM" id="Coils"/>
    </source>
</evidence>